<dbReference type="GO" id="GO:0004791">
    <property type="term" value="F:thioredoxin-disulfide reductase (NADPH) activity"/>
    <property type="evidence" value="ECO:0007669"/>
    <property type="project" value="UniProtKB-EC"/>
</dbReference>
<dbReference type="InterPro" id="IPR050097">
    <property type="entry name" value="Ferredoxin-NADP_redctase_2"/>
</dbReference>
<reference evidence="4 5" key="1">
    <citation type="submission" date="2016-03" db="EMBL/GenBank/DDBJ databases">
        <authorList>
            <consortium name="Pathogen Informatics"/>
        </authorList>
    </citation>
    <scope>NUCLEOTIDE SEQUENCE [LARGE SCALE GENOMIC DNA]</scope>
    <source>
        <strain evidence="4 5">NCTC13364</strain>
    </source>
</reference>
<dbReference type="PANTHER" id="PTHR48105">
    <property type="entry name" value="THIOREDOXIN REDUCTASE 1-RELATED-RELATED"/>
    <property type="match status" value="1"/>
</dbReference>
<evidence type="ECO:0000256" key="1">
    <source>
        <dbReference type="ARBA" id="ARBA00022630"/>
    </source>
</evidence>
<dbReference type="RefSeq" id="WP_066418360.1">
    <property type="nucleotide sequence ID" value="NZ_FKBS01000025.1"/>
</dbReference>
<evidence type="ECO:0000259" key="3">
    <source>
        <dbReference type="Pfam" id="PF07992"/>
    </source>
</evidence>
<dbReference type="InterPro" id="IPR023753">
    <property type="entry name" value="FAD/NAD-binding_dom"/>
</dbReference>
<dbReference type="EMBL" id="FKBS01000025">
    <property type="protein sequence ID" value="SAI50372.1"/>
    <property type="molecule type" value="Genomic_DNA"/>
</dbReference>
<organism evidence="4 5">
    <name type="scientific">Bordetella ansorpii</name>
    <dbReference type="NCBI Taxonomy" id="288768"/>
    <lineage>
        <taxon>Bacteria</taxon>
        <taxon>Pseudomonadati</taxon>
        <taxon>Pseudomonadota</taxon>
        <taxon>Betaproteobacteria</taxon>
        <taxon>Burkholderiales</taxon>
        <taxon>Alcaligenaceae</taxon>
        <taxon>Bordetella</taxon>
    </lineage>
</organism>
<dbReference type="Pfam" id="PF07992">
    <property type="entry name" value="Pyr_redox_2"/>
    <property type="match status" value="1"/>
</dbReference>
<keyword evidence="2 4" id="KW-0560">Oxidoreductase</keyword>
<accession>A0A157QX37</accession>
<dbReference type="Proteomes" id="UP000077037">
    <property type="component" value="Unassembled WGS sequence"/>
</dbReference>
<evidence type="ECO:0000313" key="5">
    <source>
        <dbReference type="Proteomes" id="UP000077037"/>
    </source>
</evidence>
<gene>
    <name evidence="4" type="primary">ahpF</name>
    <name evidence="4" type="ORF">SAMEA1982600_04167</name>
</gene>
<keyword evidence="1" id="KW-0285">Flavoprotein</keyword>
<proteinExistence type="predicted"/>
<dbReference type="SUPFAM" id="SSF51905">
    <property type="entry name" value="FAD/NAD(P)-binding domain"/>
    <property type="match status" value="1"/>
</dbReference>
<evidence type="ECO:0000256" key="2">
    <source>
        <dbReference type="ARBA" id="ARBA00023002"/>
    </source>
</evidence>
<dbReference type="EC" id="1.6.99.3" evidence="4"/>
<dbReference type="PRINTS" id="PR00368">
    <property type="entry name" value="FADPNR"/>
</dbReference>
<dbReference type="OrthoDB" id="9786503at2"/>
<dbReference type="AlphaFoldDB" id="A0A157QX37"/>
<dbReference type="Gene3D" id="3.50.50.60">
    <property type="entry name" value="FAD/NAD(P)-binding domain"/>
    <property type="match status" value="2"/>
</dbReference>
<dbReference type="PRINTS" id="PR00469">
    <property type="entry name" value="PNDRDTASEII"/>
</dbReference>
<dbReference type="EC" id="1.8.1.9" evidence="4"/>
<sequence>MRYDVIIVGGSYAGLSAGLPLARARRNVLVIDGGKRRNRYAEHSHGFLTQDGTPAAAIAAKGREQLLAYSTVQWLDAQVAGISRTDDGFRVEIEGQPARQARRIVLAMGVTDQLPDVPGLAERWGKSVFHCPYCHGYELNQGKIGVLASSPLSLHVAMLLPDWGATTLFLNQAPEPDAAQLQALAQRGVRLERSRVQRIENHLDLILQGGHVVKLDGLFATSRVSPSSPLADMLGCEREEGPWGHVVKVDAMKATSVPGVYACGDMARPGGSVPLAVGDGAIAGAAAHQSLVFSAH</sequence>
<dbReference type="InterPro" id="IPR036188">
    <property type="entry name" value="FAD/NAD-bd_sf"/>
</dbReference>
<evidence type="ECO:0000313" key="4">
    <source>
        <dbReference type="EMBL" id="SAI50372.1"/>
    </source>
</evidence>
<name>A0A157QX37_9BORD</name>
<protein>
    <submittedName>
        <fullName evidence="4">Oxidoreductase</fullName>
        <ecNumber evidence="4">1.6.99.3</ecNumber>
        <ecNumber evidence="4">1.8.1.9</ecNumber>
    </submittedName>
</protein>
<feature type="domain" description="FAD/NAD(P)-binding" evidence="3">
    <location>
        <begin position="3"/>
        <end position="279"/>
    </location>
</feature>